<name>A0ABD0KPU7_9CAEN</name>
<evidence type="ECO:0000313" key="2">
    <source>
        <dbReference type="Proteomes" id="UP001519460"/>
    </source>
</evidence>
<protein>
    <submittedName>
        <fullName evidence="1">Uncharacterized protein</fullName>
    </submittedName>
</protein>
<dbReference type="EMBL" id="JACVVK020000146">
    <property type="protein sequence ID" value="KAK7488830.1"/>
    <property type="molecule type" value="Genomic_DNA"/>
</dbReference>
<gene>
    <name evidence="1" type="ORF">BaRGS_00019965</name>
</gene>
<accession>A0ABD0KPU7</accession>
<reference evidence="1 2" key="1">
    <citation type="journal article" date="2023" name="Sci. Data">
        <title>Genome assembly of the Korean intertidal mud-creeper Batillaria attramentaria.</title>
        <authorList>
            <person name="Patra A.K."/>
            <person name="Ho P.T."/>
            <person name="Jun S."/>
            <person name="Lee S.J."/>
            <person name="Kim Y."/>
            <person name="Won Y.J."/>
        </authorList>
    </citation>
    <scope>NUCLEOTIDE SEQUENCE [LARGE SCALE GENOMIC DNA]</scope>
    <source>
        <strain evidence="1">Wonlab-2016</strain>
    </source>
</reference>
<evidence type="ECO:0000313" key="1">
    <source>
        <dbReference type="EMBL" id="KAK7488830.1"/>
    </source>
</evidence>
<keyword evidence="2" id="KW-1185">Reference proteome</keyword>
<organism evidence="1 2">
    <name type="scientific">Batillaria attramentaria</name>
    <dbReference type="NCBI Taxonomy" id="370345"/>
    <lineage>
        <taxon>Eukaryota</taxon>
        <taxon>Metazoa</taxon>
        <taxon>Spiralia</taxon>
        <taxon>Lophotrochozoa</taxon>
        <taxon>Mollusca</taxon>
        <taxon>Gastropoda</taxon>
        <taxon>Caenogastropoda</taxon>
        <taxon>Sorbeoconcha</taxon>
        <taxon>Cerithioidea</taxon>
        <taxon>Batillariidae</taxon>
        <taxon>Batillaria</taxon>
    </lineage>
</organism>
<dbReference type="AlphaFoldDB" id="A0ABD0KPU7"/>
<sequence length="162" mass="18189">MKISAEDQADRQALKSGTWLAVVYRMTDAHASVYMSHSQTVVTVHFVFLSVEPLRVKSNFEAGSTSLKVFQWRSSSQWKKKDKARVADLPLRHFEHEEGDTTVSVRHGRRLAGMSVGGGRVDQAGLQRLLSIFPFGGSKQIYPVYPPPTWDIPYLSSSRPLL</sequence>
<proteinExistence type="predicted"/>
<dbReference type="Proteomes" id="UP001519460">
    <property type="component" value="Unassembled WGS sequence"/>
</dbReference>
<comment type="caution">
    <text evidence="1">The sequence shown here is derived from an EMBL/GenBank/DDBJ whole genome shotgun (WGS) entry which is preliminary data.</text>
</comment>